<keyword evidence="5" id="KW-0732">Signal</keyword>
<dbReference type="Proteomes" id="UP001221898">
    <property type="component" value="Unassembled WGS sequence"/>
</dbReference>
<evidence type="ECO:0000256" key="2">
    <source>
        <dbReference type="ARBA" id="ARBA00022692"/>
    </source>
</evidence>
<dbReference type="InterPro" id="IPR050307">
    <property type="entry name" value="Sterol_Desaturase_Related"/>
</dbReference>
<dbReference type="PANTHER" id="PTHR11863">
    <property type="entry name" value="STEROL DESATURASE"/>
    <property type="match status" value="1"/>
</dbReference>
<evidence type="ECO:0000259" key="6">
    <source>
        <dbReference type="Pfam" id="PF04116"/>
    </source>
</evidence>
<dbReference type="Pfam" id="PF04116">
    <property type="entry name" value="FA_hydroxylase"/>
    <property type="match status" value="1"/>
</dbReference>
<dbReference type="AlphaFoldDB" id="A0AAD7VVS2"/>
<feature type="signal peptide" evidence="5">
    <location>
        <begin position="1"/>
        <end position="20"/>
    </location>
</feature>
<evidence type="ECO:0000313" key="8">
    <source>
        <dbReference type="Proteomes" id="UP001221898"/>
    </source>
</evidence>
<dbReference type="GO" id="GO:0016020">
    <property type="term" value="C:membrane"/>
    <property type="evidence" value="ECO:0007669"/>
    <property type="project" value="UniProtKB-SubCell"/>
</dbReference>
<dbReference type="GO" id="GO:0005506">
    <property type="term" value="F:iron ion binding"/>
    <property type="evidence" value="ECO:0007669"/>
    <property type="project" value="InterPro"/>
</dbReference>
<evidence type="ECO:0000256" key="1">
    <source>
        <dbReference type="ARBA" id="ARBA00004370"/>
    </source>
</evidence>
<evidence type="ECO:0000256" key="3">
    <source>
        <dbReference type="ARBA" id="ARBA00022989"/>
    </source>
</evidence>
<accession>A0AAD7VVS2</accession>
<reference evidence="7" key="1">
    <citation type="journal article" date="2023" name="Science">
        <title>Genome structures resolve the early diversification of teleost fishes.</title>
        <authorList>
            <person name="Parey E."/>
            <person name="Louis A."/>
            <person name="Montfort J."/>
            <person name="Bouchez O."/>
            <person name="Roques C."/>
            <person name="Iampietro C."/>
            <person name="Lluch J."/>
            <person name="Castinel A."/>
            <person name="Donnadieu C."/>
            <person name="Desvignes T."/>
            <person name="Floi Bucao C."/>
            <person name="Jouanno E."/>
            <person name="Wen M."/>
            <person name="Mejri S."/>
            <person name="Dirks R."/>
            <person name="Jansen H."/>
            <person name="Henkel C."/>
            <person name="Chen W.J."/>
            <person name="Zahm M."/>
            <person name="Cabau C."/>
            <person name="Klopp C."/>
            <person name="Thompson A.W."/>
            <person name="Robinson-Rechavi M."/>
            <person name="Braasch I."/>
            <person name="Lecointre G."/>
            <person name="Bobe J."/>
            <person name="Postlethwait J.H."/>
            <person name="Berthelot C."/>
            <person name="Roest Crollius H."/>
            <person name="Guiguen Y."/>
        </authorList>
    </citation>
    <scope>NUCLEOTIDE SEQUENCE</scope>
    <source>
        <strain evidence="7">NC1722</strain>
    </source>
</reference>
<sequence>MILPTASFWLFNALLMLADSTGTPSFITRYRIQVDKNNPVDPMKLRHAVKTVLCNQVFLSMPMVWLAFLVMKWRGNPCSLELPSFHRVLLEMAICGLLEEVIFYYSHRLFHHPTLYKHIHKIHHEWTAPIGVISLYTHPVEHVVS</sequence>
<keyword evidence="2" id="KW-0812">Transmembrane</keyword>
<comment type="caution">
    <text evidence="7">The sequence shown here is derived from an EMBL/GenBank/DDBJ whole genome shotgun (WGS) entry which is preliminary data.</text>
</comment>
<dbReference type="InterPro" id="IPR006694">
    <property type="entry name" value="Fatty_acid_hydroxylase"/>
</dbReference>
<keyword evidence="3" id="KW-1133">Transmembrane helix</keyword>
<evidence type="ECO:0000256" key="5">
    <source>
        <dbReference type="SAM" id="SignalP"/>
    </source>
</evidence>
<keyword evidence="8" id="KW-1185">Reference proteome</keyword>
<gene>
    <name evidence="7" type="ORF">AAFF_G00222130</name>
</gene>
<protein>
    <recommendedName>
        <fullName evidence="6">Fatty acid hydroxylase domain-containing protein</fullName>
    </recommendedName>
</protein>
<feature type="non-terminal residue" evidence="7">
    <location>
        <position position="145"/>
    </location>
</feature>
<feature type="domain" description="Fatty acid hydroxylase" evidence="6">
    <location>
        <begin position="93"/>
        <end position="144"/>
    </location>
</feature>
<feature type="chain" id="PRO_5042242414" description="Fatty acid hydroxylase domain-containing protein" evidence="5">
    <location>
        <begin position="21"/>
        <end position="145"/>
    </location>
</feature>
<comment type="subcellular location">
    <subcellularLocation>
        <location evidence="1">Membrane</location>
    </subcellularLocation>
</comment>
<keyword evidence="4" id="KW-0472">Membrane</keyword>
<evidence type="ECO:0000256" key="4">
    <source>
        <dbReference type="ARBA" id="ARBA00023136"/>
    </source>
</evidence>
<dbReference type="GO" id="GO:0016491">
    <property type="term" value="F:oxidoreductase activity"/>
    <property type="evidence" value="ECO:0007669"/>
    <property type="project" value="InterPro"/>
</dbReference>
<name>A0AAD7VVS2_9TELE</name>
<dbReference type="GO" id="GO:0008610">
    <property type="term" value="P:lipid biosynthetic process"/>
    <property type="evidence" value="ECO:0007669"/>
    <property type="project" value="InterPro"/>
</dbReference>
<organism evidence="7 8">
    <name type="scientific">Aldrovandia affinis</name>
    <dbReference type="NCBI Taxonomy" id="143900"/>
    <lineage>
        <taxon>Eukaryota</taxon>
        <taxon>Metazoa</taxon>
        <taxon>Chordata</taxon>
        <taxon>Craniata</taxon>
        <taxon>Vertebrata</taxon>
        <taxon>Euteleostomi</taxon>
        <taxon>Actinopterygii</taxon>
        <taxon>Neopterygii</taxon>
        <taxon>Teleostei</taxon>
        <taxon>Notacanthiformes</taxon>
        <taxon>Halosauridae</taxon>
        <taxon>Aldrovandia</taxon>
    </lineage>
</organism>
<dbReference type="EMBL" id="JAINUG010002968">
    <property type="protein sequence ID" value="KAJ8344609.1"/>
    <property type="molecule type" value="Genomic_DNA"/>
</dbReference>
<proteinExistence type="predicted"/>
<evidence type="ECO:0000313" key="7">
    <source>
        <dbReference type="EMBL" id="KAJ8344609.1"/>
    </source>
</evidence>